<reference evidence="3 4" key="1">
    <citation type="submission" date="2018-11" db="EMBL/GenBank/DDBJ databases">
        <title>Genome sequences of Natronomonas sp. CBA1133.</title>
        <authorList>
            <person name="Roh S.W."/>
            <person name="Cha I.-T."/>
        </authorList>
    </citation>
    <scope>NUCLEOTIDE SEQUENCE [LARGE SCALE GENOMIC DNA]</scope>
    <source>
        <strain evidence="3 4">CBA1133</strain>
    </source>
</reference>
<dbReference type="Gene3D" id="3.40.50.1820">
    <property type="entry name" value="alpha/beta hydrolase"/>
    <property type="match status" value="1"/>
</dbReference>
<dbReference type="Pfam" id="PF12697">
    <property type="entry name" value="Abhydrolase_6"/>
    <property type="match status" value="1"/>
</dbReference>
<evidence type="ECO:0000259" key="2">
    <source>
        <dbReference type="Pfam" id="PF12697"/>
    </source>
</evidence>
<keyword evidence="4" id="KW-1185">Reference proteome</keyword>
<proteinExistence type="predicted"/>
<gene>
    <name evidence="3" type="ORF">Nmn1133_05465</name>
</gene>
<dbReference type="AlphaFoldDB" id="A0AAJ4R8J1"/>
<feature type="region of interest" description="Disordered" evidence="1">
    <location>
        <begin position="216"/>
        <end position="250"/>
    </location>
</feature>
<protein>
    <submittedName>
        <fullName evidence="3">Alpha/beta fold hydrolase</fullName>
    </submittedName>
</protein>
<evidence type="ECO:0000313" key="4">
    <source>
        <dbReference type="Proteomes" id="UP000270581"/>
    </source>
</evidence>
<comment type="caution">
    <text evidence="3">The sequence shown here is derived from an EMBL/GenBank/DDBJ whole genome shotgun (WGS) entry which is preliminary data.</text>
</comment>
<feature type="domain" description="AB hydrolase-1" evidence="2">
    <location>
        <begin position="25"/>
        <end position="207"/>
    </location>
</feature>
<accession>A0AAJ4R8J1</accession>
<dbReference type="Proteomes" id="UP000270581">
    <property type="component" value="Unassembled WGS sequence"/>
</dbReference>
<organism evidence="3 4">
    <name type="scientific">Halosegnis longus</name>
    <dbReference type="NCBI Taxonomy" id="2216012"/>
    <lineage>
        <taxon>Archaea</taxon>
        <taxon>Methanobacteriati</taxon>
        <taxon>Methanobacteriota</taxon>
        <taxon>Stenosarchaea group</taxon>
        <taxon>Halobacteria</taxon>
        <taxon>Halobacteriales</taxon>
        <taxon>Natronomonadaceae</taxon>
        <taxon>Halosegnis</taxon>
    </lineage>
</organism>
<dbReference type="InterPro" id="IPR029058">
    <property type="entry name" value="AB_hydrolase_fold"/>
</dbReference>
<evidence type="ECO:0000313" key="3">
    <source>
        <dbReference type="EMBL" id="RNJ26177.1"/>
    </source>
</evidence>
<evidence type="ECO:0000256" key="1">
    <source>
        <dbReference type="SAM" id="MobiDB-lite"/>
    </source>
</evidence>
<dbReference type="SUPFAM" id="SSF53474">
    <property type="entry name" value="alpha/beta-Hydrolases"/>
    <property type="match status" value="1"/>
</dbReference>
<keyword evidence="3" id="KW-0378">Hydrolase</keyword>
<dbReference type="GO" id="GO:0016787">
    <property type="term" value="F:hydrolase activity"/>
    <property type="evidence" value="ECO:0007669"/>
    <property type="project" value="UniProtKB-KW"/>
</dbReference>
<feature type="compositionally biased region" description="Polar residues" evidence="1">
    <location>
        <begin position="237"/>
        <end position="250"/>
    </location>
</feature>
<dbReference type="EMBL" id="RJJC01000001">
    <property type="protein sequence ID" value="RNJ26177.1"/>
    <property type="molecule type" value="Genomic_DNA"/>
</dbReference>
<name>A0AAJ4R8J1_9EURY</name>
<dbReference type="InterPro" id="IPR000073">
    <property type="entry name" value="AB_hydrolase_1"/>
</dbReference>
<sequence length="250" mass="26622">MGPLPRRGTVAGHPYVSYGTGPPLLVVPGVNDPLLPAGSRAWFDGVLSGYCYRQARACAAAGVPRTVWYVSRPAASGAATAAAMADGYRAVLDELGPVDLLGVSMGGFVALELARGDDRVRSVTLALAAARLSRHGRESLETWDAWARGGQWAKVYRAGLAAVTSGWWSRLTAPAIRPFERLRDHPTEAFRRSLAVATRFDAMPWLSELSVPSLVVGAPPTRSSRRRRLRPPQTRSGVGTNGSTAGDTTC</sequence>